<protein>
    <submittedName>
        <fullName evidence="12">Nodulation factor ABC transporter ATP-binding protein NodI</fullName>
    </submittedName>
</protein>
<evidence type="ECO:0000256" key="3">
    <source>
        <dbReference type="ARBA" id="ARBA00022448"/>
    </source>
</evidence>
<dbReference type="Proteomes" id="UP000091926">
    <property type="component" value="Chromosome"/>
</dbReference>
<dbReference type="NCBIfam" id="TIGR01288">
    <property type="entry name" value="nodI"/>
    <property type="match status" value="1"/>
</dbReference>
<dbReference type="EMBL" id="CP016172">
    <property type="protein sequence ID" value="ANN80355.1"/>
    <property type="molecule type" value="Genomic_DNA"/>
</dbReference>
<dbReference type="STRING" id="463014.BAU07_09025"/>
<dbReference type="GO" id="GO:0022857">
    <property type="term" value="F:transmembrane transporter activity"/>
    <property type="evidence" value="ECO:0007669"/>
    <property type="project" value="InterPro"/>
</dbReference>
<dbReference type="InterPro" id="IPR003593">
    <property type="entry name" value="AAA+_ATPase"/>
</dbReference>
<keyword evidence="4" id="KW-0536">Nodulation</keyword>
<sequence>MRIEGLHKRYNGRPIVQDLSFFLRRGECYGLLGPNGAGKTTTLRTLLGLTPFDRGHIDVLGHPVPAQARIARMGVGVVPQMDNLDPDFTVAENLLVFGRYFGLRDAQIRARIPALLEFAALTAKAQARITELSGGMKRRLTLARAMINDPDLIVMDEPTTGLDPQARHLIWERLKALLARGKTILLTTHFMDEAERLCDRLGVLDQGRMIAEGTPRALIDRHVEPQVVEVYGDALQSWLDRHRATLAARVEVSGETAFCYTGDAEPIVRTLRATPGLRYLHRPANLEDLFLRLTGRDMREDT</sequence>
<organism evidence="12 13">
    <name type="scientific">Bordetella flabilis</name>
    <dbReference type="NCBI Taxonomy" id="463014"/>
    <lineage>
        <taxon>Bacteria</taxon>
        <taxon>Pseudomonadati</taxon>
        <taxon>Pseudomonadota</taxon>
        <taxon>Betaproteobacteria</taxon>
        <taxon>Burkholderiales</taxon>
        <taxon>Alcaligenaceae</taxon>
        <taxon>Bordetella</taxon>
    </lineage>
</organism>
<keyword evidence="10" id="KW-0472">Membrane</keyword>
<dbReference type="Pfam" id="PF00005">
    <property type="entry name" value="ABC_tran"/>
    <property type="match status" value="1"/>
</dbReference>
<keyword evidence="7" id="KW-0547">Nucleotide-binding</keyword>
<evidence type="ECO:0000256" key="8">
    <source>
        <dbReference type="ARBA" id="ARBA00022840"/>
    </source>
</evidence>
<dbReference type="InterPro" id="IPR003439">
    <property type="entry name" value="ABC_transporter-like_ATP-bd"/>
</dbReference>
<evidence type="ECO:0000313" key="13">
    <source>
        <dbReference type="Proteomes" id="UP000091926"/>
    </source>
</evidence>
<keyword evidence="6" id="KW-0997">Cell inner membrane</keyword>
<dbReference type="PANTHER" id="PTHR42711:SF5">
    <property type="entry name" value="ABC TRANSPORTER ATP-BINDING PROTEIN NATA"/>
    <property type="match status" value="1"/>
</dbReference>
<keyword evidence="5" id="KW-1003">Cell membrane</keyword>
<dbReference type="KEGG" id="bfz:BAU07_09025"/>
<dbReference type="PROSITE" id="PS50893">
    <property type="entry name" value="ABC_TRANSPORTER_2"/>
    <property type="match status" value="1"/>
</dbReference>
<dbReference type="InterPro" id="IPR017871">
    <property type="entry name" value="ABC_transporter-like_CS"/>
</dbReference>
<name>A0A193GKI3_9BORD</name>
<comment type="subcellular location">
    <subcellularLocation>
        <location evidence="1">Cell membrane</location>
    </subcellularLocation>
</comment>
<dbReference type="GO" id="GO:0005886">
    <property type="term" value="C:plasma membrane"/>
    <property type="evidence" value="ECO:0007669"/>
    <property type="project" value="UniProtKB-SubCell"/>
</dbReference>
<dbReference type="GO" id="GO:0005524">
    <property type="term" value="F:ATP binding"/>
    <property type="evidence" value="ECO:0007669"/>
    <property type="project" value="UniProtKB-KW"/>
</dbReference>
<evidence type="ECO:0000256" key="10">
    <source>
        <dbReference type="ARBA" id="ARBA00023136"/>
    </source>
</evidence>
<dbReference type="PROSITE" id="PS00211">
    <property type="entry name" value="ABC_TRANSPORTER_1"/>
    <property type="match status" value="1"/>
</dbReference>
<dbReference type="FunFam" id="3.40.50.300:FF:000589">
    <property type="entry name" value="ABC transporter, ATP-binding subunit"/>
    <property type="match status" value="1"/>
</dbReference>
<evidence type="ECO:0000256" key="1">
    <source>
        <dbReference type="ARBA" id="ARBA00004236"/>
    </source>
</evidence>
<dbReference type="PANTHER" id="PTHR42711">
    <property type="entry name" value="ABC TRANSPORTER ATP-BINDING PROTEIN"/>
    <property type="match status" value="1"/>
</dbReference>
<dbReference type="Gene3D" id="3.40.50.300">
    <property type="entry name" value="P-loop containing nucleotide triphosphate hydrolases"/>
    <property type="match status" value="1"/>
</dbReference>
<feature type="domain" description="ABC transporter" evidence="11">
    <location>
        <begin position="1"/>
        <end position="231"/>
    </location>
</feature>
<dbReference type="GO" id="GO:0016887">
    <property type="term" value="F:ATP hydrolysis activity"/>
    <property type="evidence" value="ECO:0007669"/>
    <property type="project" value="InterPro"/>
</dbReference>
<gene>
    <name evidence="12" type="ORF">BAU07_09025</name>
</gene>
<evidence type="ECO:0000256" key="6">
    <source>
        <dbReference type="ARBA" id="ARBA00022519"/>
    </source>
</evidence>
<dbReference type="SUPFAM" id="SSF52540">
    <property type="entry name" value="P-loop containing nucleoside triphosphate hydrolases"/>
    <property type="match status" value="1"/>
</dbReference>
<dbReference type="InterPro" id="IPR005978">
    <property type="entry name" value="ABC_transptNodI"/>
</dbReference>
<keyword evidence="9" id="KW-1278">Translocase</keyword>
<keyword evidence="8 12" id="KW-0067">ATP-binding</keyword>
<evidence type="ECO:0000256" key="7">
    <source>
        <dbReference type="ARBA" id="ARBA00022741"/>
    </source>
</evidence>
<comment type="similarity">
    <text evidence="2">Belongs to the ABC transporter superfamily.</text>
</comment>
<accession>A0A193GKI3</accession>
<evidence type="ECO:0000256" key="9">
    <source>
        <dbReference type="ARBA" id="ARBA00022967"/>
    </source>
</evidence>
<keyword evidence="13" id="KW-1185">Reference proteome</keyword>
<dbReference type="SMART" id="SM00382">
    <property type="entry name" value="AAA"/>
    <property type="match status" value="1"/>
</dbReference>
<evidence type="ECO:0000256" key="5">
    <source>
        <dbReference type="ARBA" id="ARBA00022475"/>
    </source>
</evidence>
<proteinExistence type="inferred from homology"/>
<evidence type="ECO:0000256" key="2">
    <source>
        <dbReference type="ARBA" id="ARBA00005417"/>
    </source>
</evidence>
<evidence type="ECO:0000313" key="12">
    <source>
        <dbReference type="EMBL" id="ANN80355.1"/>
    </source>
</evidence>
<dbReference type="AlphaFoldDB" id="A0A193GKI3"/>
<reference evidence="12 13" key="1">
    <citation type="submission" date="2016-06" db="EMBL/GenBank/DDBJ databases">
        <title>Complete genome sequences of Bordetella bronchialis and Bordetella flabilis.</title>
        <authorList>
            <person name="LiPuma J.J."/>
            <person name="Spilker T."/>
        </authorList>
    </citation>
    <scope>NUCLEOTIDE SEQUENCE [LARGE SCALE GENOMIC DNA]</scope>
    <source>
        <strain evidence="12 13">AU10664</strain>
    </source>
</reference>
<dbReference type="InterPro" id="IPR027417">
    <property type="entry name" value="P-loop_NTPase"/>
</dbReference>
<dbReference type="CDD" id="cd03263">
    <property type="entry name" value="ABC_subfamily_A"/>
    <property type="match status" value="1"/>
</dbReference>
<keyword evidence="3" id="KW-0813">Transport</keyword>
<dbReference type="InterPro" id="IPR050763">
    <property type="entry name" value="ABC_transporter_ATP-binding"/>
</dbReference>
<evidence type="ECO:0000259" key="11">
    <source>
        <dbReference type="PROSITE" id="PS50893"/>
    </source>
</evidence>
<evidence type="ECO:0000256" key="4">
    <source>
        <dbReference type="ARBA" id="ARBA00022458"/>
    </source>
</evidence>